<dbReference type="GO" id="GO:0016846">
    <property type="term" value="F:carbon-sulfur lyase activity"/>
    <property type="evidence" value="ECO:0007669"/>
    <property type="project" value="InterPro"/>
</dbReference>
<keyword evidence="4" id="KW-0456">Lyase</keyword>
<sequence length="134" mass="15177">MALRGSCLCGAVRYEVDQLDMPIVHCHCVTCRKAHASAFATSAGVLREHFRWTAGESLFRTYPSSPDKLRHFCSECGTHLMAERPAQPHVLVRVSTLDDDPGQRPTRHIWISHAAPWLTDEADVPRYAGWEREH</sequence>
<dbReference type="EMBL" id="CP029550">
    <property type="protein sequence ID" value="AWN42697.1"/>
    <property type="molecule type" value="Genomic_DNA"/>
</dbReference>
<comment type="similarity">
    <text evidence="1">Belongs to the Gfa family.</text>
</comment>
<keyword evidence="2" id="KW-0479">Metal-binding</keyword>
<organism evidence="6 7">
    <name type="scientific">Methylobacterium durans</name>
    <dbReference type="NCBI Taxonomy" id="2202825"/>
    <lineage>
        <taxon>Bacteria</taxon>
        <taxon>Pseudomonadati</taxon>
        <taxon>Pseudomonadota</taxon>
        <taxon>Alphaproteobacteria</taxon>
        <taxon>Hyphomicrobiales</taxon>
        <taxon>Methylobacteriaceae</taxon>
        <taxon>Methylobacterium</taxon>
    </lineage>
</organism>
<dbReference type="AlphaFoldDB" id="A0A2U8W9B1"/>
<dbReference type="InterPro" id="IPR006913">
    <property type="entry name" value="CENP-V/GFA"/>
</dbReference>
<dbReference type="InterPro" id="IPR011057">
    <property type="entry name" value="Mss4-like_sf"/>
</dbReference>
<dbReference type="Proteomes" id="UP000245926">
    <property type="component" value="Chromosome"/>
</dbReference>
<reference evidence="7" key="1">
    <citation type="submission" date="2018-05" db="EMBL/GenBank/DDBJ databases">
        <title>Complete Genome Sequence of Methylobacterium sp. 17SD2-17.</title>
        <authorList>
            <person name="Srinivasan S."/>
        </authorList>
    </citation>
    <scope>NUCLEOTIDE SEQUENCE [LARGE SCALE GENOMIC DNA]</scope>
    <source>
        <strain evidence="7">17SD2-17</strain>
    </source>
</reference>
<name>A0A2U8W9B1_9HYPH</name>
<keyword evidence="3" id="KW-0862">Zinc</keyword>
<dbReference type="Gene3D" id="3.90.1590.10">
    <property type="entry name" value="glutathione-dependent formaldehyde- activating enzyme (gfa)"/>
    <property type="match status" value="1"/>
</dbReference>
<dbReference type="GO" id="GO:0046872">
    <property type="term" value="F:metal ion binding"/>
    <property type="evidence" value="ECO:0007669"/>
    <property type="project" value="UniProtKB-KW"/>
</dbReference>
<proteinExistence type="inferred from homology"/>
<evidence type="ECO:0000256" key="2">
    <source>
        <dbReference type="ARBA" id="ARBA00022723"/>
    </source>
</evidence>
<evidence type="ECO:0000256" key="3">
    <source>
        <dbReference type="ARBA" id="ARBA00022833"/>
    </source>
</evidence>
<dbReference type="PANTHER" id="PTHR33337:SF40">
    <property type="entry name" value="CENP-V_GFA DOMAIN-CONTAINING PROTEIN-RELATED"/>
    <property type="match status" value="1"/>
</dbReference>
<evidence type="ECO:0000313" key="6">
    <source>
        <dbReference type="EMBL" id="AWN42697.1"/>
    </source>
</evidence>
<feature type="domain" description="CENP-V/GFA" evidence="5">
    <location>
        <begin position="3"/>
        <end position="118"/>
    </location>
</feature>
<dbReference type="KEGG" id="mets:DK389_22060"/>
<dbReference type="SUPFAM" id="SSF51316">
    <property type="entry name" value="Mss4-like"/>
    <property type="match status" value="1"/>
</dbReference>
<protein>
    <submittedName>
        <fullName evidence="6">Aldehyde-activating protein</fullName>
    </submittedName>
</protein>
<dbReference type="PROSITE" id="PS51891">
    <property type="entry name" value="CENP_V_GFA"/>
    <property type="match status" value="1"/>
</dbReference>
<evidence type="ECO:0000313" key="7">
    <source>
        <dbReference type="Proteomes" id="UP000245926"/>
    </source>
</evidence>
<gene>
    <name evidence="6" type="ORF">DK389_22060</name>
</gene>
<keyword evidence="7" id="KW-1185">Reference proteome</keyword>
<evidence type="ECO:0000259" key="5">
    <source>
        <dbReference type="PROSITE" id="PS51891"/>
    </source>
</evidence>
<accession>A0A2U8W9B1</accession>
<evidence type="ECO:0000256" key="1">
    <source>
        <dbReference type="ARBA" id="ARBA00005495"/>
    </source>
</evidence>
<dbReference type="OrthoDB" id="9807246at2"/>
<dbReference type="PANTHER" id="PTHR33337">
    <property type="entry name" value="GFA DOMAIN-CONTAINING PROTEIN"/>
    <property type="match status" value="1"/>
</dbReference>
<evidence type="ECO:0000256" key="4">
    <source>
        <dbReference type="ARBA" id="ARBA00023239"/>
    </source>
</evidence>
<dbReference type="Pfam" id="PF04828">
    <property type="entry name" value="GFA"/>
    <property type="match status" value="1"/>
</dbReference>